<name>A0A6V8QWK1_TRIAP</name>
<dbReference type="PANTHER" id="PTHR23502">
    <property type="entry name" value="MAJOR FACILITATOR SUPERFAMILY"/>
    <property type="match status" value="1"/>
</dbReference>
<evidence type="ECO:0000256" key="3">
    <source>
        <dbReference type="ARBA" id="ARBA00022989"/>
    </source>
</evidence>
<keyword evidence="3 5" id="KW-1133">Transmembrane helix</keyword>
<dbReference type="InterPro" id="IPR036259">
    <property type="entry name" value="MFS_trans_sf"/>
</dbReference>
<dbReference type="GO" id="GO:0005886">
    <property type="term" value="C:plasma membrane"/>
    <property type="evidence" value="ECO:0007669"/>
    <property type="project" value="TreeGrafter"/>
</dbReference>
<reference evidence="6 7" key="1">
    <citation type="submission" date="2020-07" db="EMBL/GenBank/DDBJ databases">
        <title>Trichoderma asperellum IC-1 whole genome shotgun sequence.</title>
        <authorList>
            <person name="Kanamasa S."/>
            <person name="Takahashi H."/>
        </authorList>
    </citation>
    <scope>NUCLEOTIDE SEQUENCE [LARGE SCALE GENOMIC DNA]</scope>
    <source>
        <strain evidence="6 7">IC-1</strain>
    </source>
</reference>
<keyword evidence="4 5" id="KW-0472">Membrane</keyword>
<proteinExistence type="predicted"/>
<dbReference type="EMBL" id="BLZH01000007">
    <property type="protein sequence ID" value="GFP57064.1"/>
    <property type="molecule type" value="Genomic_DNA"/>
</dbReference>
<accession>A0A6V8QWK1</accession>
<dbReference type="PANTHER" id="PTHR23502:SF151">
    <property type="entry name" value="MAJOR FACILITATOR SUPERFAMILY (MFS) PROFILE DOMAIN-CONTAINING PROTEIN"/>
    <property type="match status" value="1"/>
</dbReference>
<feature type="transmembrane region" description="Helical" evidence="5">
    <location>
        <begin position="143"/>
        <end position="162"/>
    </location>
</feature>
<feature type="transmembrane region" description="Helical" evidence="5">
    <location>
        <begin position="208"/>
        <end position="226"/>
    </location>
</feature>
<evidence type="ECO:0000256" key="4">
    <source>
        <dbReference type="ARBA" id="ARBA00023136"/>
    </source>
</evidence>
<dbReference type="AlphaFoldDB" id="A0A6V8QWK1"/>
<feature type="transmembrane region" description="Helical" evidence="5">
    <location>
        <begin position="232"/>
        <end position="254"/>
    </location>
</feature>
<dbReference type="Proteomes" id="UP000517252">
    <property type="component" value="Unassembled WGS sequence"/>
</dbReference>
<dbReference type="Gene3D" id="1.20.1250.20">
    <property type="entry name" value="MFS general substrate transporter like domains"/>
    <property type="match status" value="1"/>
</dbReference>
<dbReference type="GO" id="GO:0022857">
    <property type="term" value="F:transmembrane transporter activity"/>
    <property type="evidence" value="ECO:0007669"/>
    <property type="project" value="TreeGrafter"/>
</dbReference>
<feature type="transmembrane region" description="Helical" evidence="5">
    <location>
        <begin position="174"/>
        <end position="196"/>
    </location>
</feature>
<dbReference type="OrthoDB" id="440553at2759"/>
<protein>
    <submittedName>
        <fullName evidence="6">Itaconate transport protein</fullName>
    </submittedName>
</protein>
<evidence type="ECO:0000256" key="2">
    <source>
        <dbReference type="ARBA" id="ARBA00022692"/>
    </source>
</evidence>
<keyword evidence="2 5" id="KW-0812">Transmembrane</keyword>
<feature type="transmembrane region" description="Helical" evidence="5">
    <location>
        <begin position="42"/>
        <end position="63"/>
    </location>
</feature>
<organism evidence="6 7">
    <name type="scientific">Trichoderma asperellum</name>
    <name type="common">Filamentous fungus</name>
    <dbReference type="NCBI Taxonomy" id="101201"/>
    <lineage>
        <taxon>Eukaryota</taxon>
        <taxon>Fungi</taxon>
        <taxon>Dikarya</taxon>
        <taxon>Ascomycota</taxon>
        <taxon>Pezizomycotina</taxon>
        <taxon>Sordariomycetes</taxon>
        <taxon>Hypocreomycetidae</taxon>
        <taxon>Hypocreales</taxon>
        <taxon>Hypocreaceae</taxon>
        <taxon>Trichoderma</taxon>
    </lineage>
</organism>
<gene>
    <name evidence="6" type="ORF">TASIC1_0007055600</name>
</gene>
<evidence type="ECO:0000313" key="6">
    <source>
        <dbReference type="EMBL" id="GFP57064.1"/>
    </source>
</evidence>
<comment type="caution">
    <text evidence="6">The sequence shown here is derived from an EMBL/GenBank/DDBJ whole genome shotgun (WGS) entry which is preliminary data.</text>
</comment>
<evidence type="ECO:0000313" key="7">
    <source>
        <dbReference type="Proteomes" id="UP000517252"/>
    </source>
</evidence>
<evidence type="ECO:0000256" key="5">
    <source>
        <dbReference type="SAM" id="Phobius"/>
    </source>
</evidence>
<dbReference type="SUPFAM" id="SSF103473">
    <property type="entry name" value="MFS general substrate transporter"/>
    <property type="match status" value="1"/>
</dbReference>
<sequence>MYQKLSKIEWNRETSAAAPDAKKRIDIFGPFRILISKHATPIIVFLSIYYTVWQMSITAMSTLFEEHYGLKETQIGLTFIANGVGSMIGTLITGKILDKDYKRVKAAYDAQMAQGDAENGSNTTHSISKTEDDFPIEKARLRLVPVFSIIQCLSILLFGWTIQYPHRVHIAVPIISTFITGWTAVSTQSIIMTYLVDIFSDRSAAASASLNLARCLFAAGGTSIVMPMVNGIGVGLAFTIAVIVQFVALLGPAIQWKFAAGWRKQSKAQK</sequence>
<evidence type="ECO:0000256" key="1">
    <source>
        <dbReference type="ARBA" id="ARBA00004141"/>
    </source>
</evidence>
<comment type="subcellular location">
    <subcellularLocation>
        <location evidence="1">Membrane</location>
        <topology evidence="1">Multi-pass membrane protein</topology>
    </subcellularLocation>
</comment>
<feature type="transmembrane region" description="Helical" evidence="5">
    <location>
        <begin position="75"/>
        <end position="97"/>
    </location>
</feature>